<comment type="caution">
    <text evidence="5">The sequence shown here is derived from an EMBL/GenBank/DDBJ whole genome shotgun (WGS) entry which is preliminary data.</text>
</comment>
<dbReference type="InterPro" id="IPR012338">
    <property type="entry name" value="Beta-lactam/transpept-like"/>
</dbReference>
<reference evidence="5" key="1">
    <citation type="submission" date="2020-11" db="EMBL/GenBank/DDBJ databases">
        <authorList>
            <consortium name="DOE Joint Genome Institute"/>
            <person name="Ahrendt S."/>
            <person name="Riley R."/>
            <person name="Andreopoulos W."/>
            <person name="Labutti K."/>
            <person name="Pangilinan J."/>
            <person name="Ruiz-Duenas F.J."/>
            <person name="Barrasa J.M."/>
            <person name="Sanchez-Garcia M."/>
            <person name="Camarero S."/>
            <person name="Miyauchi S."/>
            <person name="Serrano A."/>
            <person name="Linde D."/>
            <person name="Babiker R."/>
            <person name="Drula E."/>
            <person name="Ayuso-Fernandez I."/>
            <person name="Pacheco R."/>
            <person name="Padilla G."/>
            <person name="Ferreira P."/>
            <person name="Barriuso J."/>
            <person name="Kellner H."/>
            <person name="Castanera R."/>
            <person name="Alfaro M."/>
            <person name="Ramirez L."/>
            <person name="Pisabarro A.G."/>
            <person name="Kuo A."/>
            <person name="Tritt A."/>
            <person name="Lipzen A."/>
            <person name="He G."/>
            <person name="Yan M."/>
            <person name="Ng V."/>
            <person name="Cullen D."/>
            <person name="Martin F."/>
            <person name="Rosso M.-N."/>
            <person name="Henrissat B."/>
            <person name="Hibbett D."/>
            <person name="Martinez A.T."/>
            <person name="Grigoriev I.V."/>
        </authorList>
    </citation>
    <scope>NUCLEOTIDE SEQUENCE</scope>
    <source>
        <strain evidence="5">CBS 506.95</strain>
    </source>
</reference>
<dbReference type="InterPro" id="IPR050491">
    <property type="entry name" value="AmpC-like"/>
</dbReference>
<name>A0A9P6JKS6_9AGAR</name>
<dbReference type="PANTHER" id="PTHR46825:SF15">
    <property type="entry name" value="BETA-LACTAMASE-RELATED DOMAIN-CONTAINING PROTEIN"/>
    <property type="match status" value="1"/>
</dbReference>
<dbReference type="AlphaFoldDB" id="A0A9P6JKS6"/>
<protein>
    <submittedName>
        <fullName evidence="5">Beta-lactamase/transpeptidase-like protein</fullName>
    </submittedName>
</protein>
<dbReference type="Proteomes" id="UP000807306">
    <property type="component" value="Unassembled WGS sequence"/>
</dbReference>
<dbReference type="Pfam" id="PF00144">
    <property type="entry name" value="Beta-lactamase"/>
    <property type="match status" value="1"/>
</dbReference>
<accession>A0A9P6JKS6</accession>
<keyword evidence="6" id="KW-1185">Reference proteome</keyword>
<sequence length="638" mass="71083">MRISAMWLVCTSVSLCAHLSSTLSAKLYHSISQTHFGISENALISSETRSYAESLLKRRDSPGLSLAAVRRDSSEPSGWRHEFASFGIAKAGGSPVTPDSVFAIASNSKLFLAVSNGLLIHNNSLSDLQGRRLNWQTKMKDLIPGWSLMDKDAEVGSTIQDLLSHRTGMPKHEFSYKLKDGLLDNMISTFRYLRPSAEFRETFQYNNMMYSVLSYLPHILLNQSYSSYVSEHIFGPLNMAASTFSIAQAERSGCFVDGFQYDLVDTSNGKRGIKKPTLPFFMRPGDEEIMDGPGGVLTSARDLVMWASMLLNEGKHPYTNASIVPNKVIEHLAHGRSVSDGGKPGFPELGPKVYGAGQFRFSYRGREIVEHGGSVPGYKTKIARLPNDNLAIISMSNDENGYYLAESIKWRVIDDVLGLEKIDWSRRYEKVWNNTLEKAQKHTPRPKHPNVPKASLVSLANHSFGHPTYGNLKPCFVPGSALPLLEDSLSLPERSHCANFLALPPTQRLLAETDLTSPTFLIPHEVGFATHLLLRHFNGNVFNLTVVWTNWAVREQHRFKHELPGLYSSQDQSFEGDQGDLITRWPETFEVEWVDNSEGEYGLAFRGGFWGKEGPDSSSPGGTGRDGAEVWFGKVKKE</sequence>
<feature type="signal peptide" evidence="3">
    <location>
        <begin position="1"/>
        <end position="24"/>
    </location>
</feature>
<evidence type="ECO:0000313" key="5">
    <source>
        <dbReference type="EMBL" id="KAF9524491.1"/>
    </source>
</evidence>
<dbReference type="SUPFAM" id="SSF56601">
    <property type="entry name" value="beta-lactamase/transpeptidase-like"/>
    <property type="match status" value="1"/>
</dbReference>
<feature type="chain" id="PRO_5040377047" evidence="3">
    <location>
        <begin position="25"/>
        <end position="638"/>
    </location>
</feature>
<proteinExistence type="inferred from homology"/>
<comment type="similarity">
    <text evidence="1">Belongs to the peptidase S12 family.</text>
</comment>
<evidence type="ECO:0000256" key="2">
    <source>
        <dbReference type="SAM" id="MobiDB-lite"/>
    </source>
</evidence>
<dbReference type="EMBL" id="MU157898">
    <property type="protein sequence ID" value="KAF9524491.1"/>
    <property type="molecule type" value="Genomic_DNA"/>
</dbReference>
<organism evidence="5 6">
    <name type="scientific">Crepidotus variabilis</name>
    <dbReference type="NCBI Taxonomy" id="179855"/>
    <lineage>
        <taxon>Eukaryota</taxon>
        <taxon>Fungi</taxon>
        <taxon>Dikarya</taxon>
        <taxon>Basidiomycota</taxon>
        <taxon>Agaricomycotina</taxon>
        <taxon>Agaricomycetes</taxon>
        <taxon>Agaricomycetidae</taxon>
        <taxon>Agaricales</taxon>
        <taxon>Agaricineae</taxon>
        <taxon>Crepidotaceae</taxon>
        <taxon>Crepidotus</taxon>
    </lineage>
</organism>
<dbReference type="Gene3D" id="3.40.710.10">
    <property type="entry name" value="DD-peptidase/beta-lactamase superfamily"/>
    <property type="match status" value="1"/>
</dbReference>
<keyword evidence="3" id="KW-0732">Signal</keyword>
<dbReference type="OrthoDB" id="5946976at2759"/>
<evidence type="ECO:0000256" key="1">
    <source>
        <dbReference type="ARBA" id="ARBA00038215"/>
    </source>
</evidence>
<dbReference type="PANTHER" id="PTHR46825">
    <property type="entry name" value="D-ALANYL-D-ALANINE-CARBOXYPEPTIDASE/ENDOPEPTIDASE AMPH"/>
    <property type="match status" value="1"/>
</dbReference>
<evidence type="ECO:0000259" key="4">
    <source>
        <dbReference type="Pfam" id="PF00144"/>
    </source>
</evidence>
<dbReference type="InterPro" id="IPR001466">
    <property type="entry name" value="Beta-lactam-related"/>
</dbReference>
<gene>
    <name evidence="5" type="ORF">CPB83DRAFT_797879</name>
</gene>
<evidence type="ECO:0000313" key="6">
    <source>
        <dbReference type="Proteomes" id="UP000807306"/>
    </source>
</evidence>
<evidence type="ECO:0000256" key="3">
    <source>
        <dbReference type="SAM" id="SignalP"/>
    </source>
</evidence>
<feature type="domain" description="Beta-lactamase-related" evidence="4">
    <location>
        <begin position="52"/>
        <end position="401"/>
    </location>
</feature>
<feature type="region of interest" description="Disordered" evidence="2">
    <location>
        <begin position="612"/>
        <end position="638"/>
    </location>
</feature>